<evidence type="ECO:0000256" key="1">
    <source>
        <dbReference type="SAM" id="MobiDB-lite"/>
    </source>
</evidence>
<name>A0AAE1G4K0_PETCI</name>
<dbReference type="AlphaFoldDB" id="A0AAE1G4K0"/>
<keyword evidence="3" id="KW-1185">Reference proteome</keyword>
<sequence>MPTTIDHTQTIMNLSVVLKISCEINSLALSPPFSLLRGGCDSQAGGETGCSCRLVKWSLGEERQGQGSGRGGGARGEGRGGVEGQGGGGGGVEGQKGEGEEGTDEKENEGQEANED</sequence>
<evidence type="ECO:0000313" key="3">
    <source>
        <dbReference type="Proteomes" id="UP001286313"/>
    </source>
</evidence>
<accession>A0AAE1G4K0</accession>
<organism evidence="2 3">
    <name type="scientific">Petrolisthes cinctipes</name>
    <name type="common">Flat porcelain crab</name>
    <dbReference type="NCBI Taxonomy" id="88211"/>
    <lineage>
        <taxon>Eukaryota</taxon>
        <taxon>Metazoa</taxon>
        <taxon>Ecdysozoa</taxon>
        <taxon>Arthropoda</taxon>
        <taxon>Crustacea</taxon>
        <taxon>Multicrustacea</taxon>
        <taxon>Malacostraca</taxon>
        <taxon>Eumalacostraca</taxon>
        <taxon>Eucarida</taxon>
        <taxon>Decapoda</taxon>
        <taxon>Pleocyemata</taxon>
        <taxon>Anomura</taxon>
        <taxon>Galatheoidea</taxon>
        <taxon>Porcellanidae</taxon>
        <taxon>Petrolisthes</taxon>
    </lineage>
</organism>
<feature type="compositionally biased region" description="Gly residues" evidence="1">
    <location>
        <begin position="66"/>
        <end position="94"/>
    </location>
</feature>
<evidence type="ECO:0000313" key="2">
    <source>
        <dbReference type="EMBL" id="KAK3885236.1"/>
    </source>
</evidence>
<dbReference type="Proteomes" id="UP001286313">
    <property type="component" value="Unassembled WGS sequence"/>
</dbReference>
<reference evidence="2" key="1">
    <citation type="submission" date="2023-10" db="EMBL/GenBank/DDBJ databases">
        <title>Genome assemblies of two species of porcelain crab, Petrolisthes cinctipes and Petrolisthes manimaculis (Anomura: Porcellanidae).</title>
        <authorList>
            <person name="Angst P."/>
        </authorList>
    </citation>
    <scope>NUCLEOTIDE SEQUENCE</scope>
    <source>
        <strain evidence="2">PB745_01</strain>
        <tissue evidence="2">Gill</tissue>
    </source>
</reference>
<comment type="caution">
    <text evidence="2">The sequence shown here is derived from an EMBL/GenBank/DDBJ whole genome shotgun (WGS) entry which is preliminary data.</text>
</comment>
<dbReference type="EMBL" id="JAWQEG010000819">
    <property type="protein sequence ID" value="KAK3885236.1"/>
    <property type="molecule type" value="Genomic_DNA"/>
</dbReference>
<protein>
    <submittedName>
        <fullName evidence="2">Uncharacterized protein</fullName>
    </submittedName>
</protein>
<gene>
    <name evidence="2" type="ORF">Pcinc_010537</name>
</gene>
<feature type="region of interest" description="Disordered" evidence="1">
    <location>
        <begin position="61"/>
        <end position="116"/>
    </location>
</feature>
<feature type="compositionally biased region" description="Acidic residues" evidence="1">
    <location>
        <begin position="100"/>
        <end position="116"/>
    </location>
</feature>
<proteinExistence type="predicted"/>